<dbReference type="GeneID" id="19307869"/>
<dbReference type="eggNOG" id="ENOG502SBXQ">
    <property type="taxonomic scope" value="Eukaryota"/>
</dbReference>
<name>S7S3X5_GLOTA</name>
<organism evidence="1 2">
    <name type="scientific">Gloeophyllum trabeum (strain ATCC 11539 / FP-39264 / Madison 617)</name>
    <name type="common">Brown rot fungus</name>
    <dbReference type="NCBI Taxonomy" id="670483"/>
    <lineage>
        <taxon>Eukaryota</taxon>
        <taxon>Fungi</taxon>
        <taxon>Dikarya</taxon>
        <taxon>Basidiomycota</taxon>
        <taxon>Agaricomycotina</taxon>
        <taxon>Agaricomycetes</taxon>
        <taxon>Gloeophyllales</taxon>
        <taxon>Gloeophyllaceae</taxon>
        <taxon>Gloeophyllum</taxon>
    </lineage>
</organism>
<dbReference type="KEGG" id="gtr:GLOTRDRAFT_68244"/>
<evidence type="ECO:0000313" key="2">
    <source>
        <dbReference type="Proteomes" id="UP000030669"/>
    </source>
</evidence>
<keyword evidence="2" id="KW-1185">Reference proteome</keyword>
<protein>
    <submittedName>
        <fullName evidence="1">Uncharacterized protein</fullName>
    </submittedName>
</protein>
<accession>S7S3X5</accession>
<sequence>MSEADAQTDSTPTLNVRDLLGLHPLSPKLTDFLNALFARQNKPELVPEIKSYPDAVYFNYYSLGLSLCFSPVDGYKPKMGLSLQDLQQERLVLDSIDLYNVPKPSGANAGESKSRNKTTTPSYSTYPRLPLILKIAPTTSDGKSRSSHLEIKLDTTGKQFVECLGEPDRKGGGGGPSAGSIGIWCEWSKDGIMVEFGGDEARGPKAWETGKDAAWKVITLFPPKS</sequence>
<dbReference type="OrthoDB" id="2224399at2759"/>
<proteinExistence type="predicted"/>
<dbReference type="RefSeq" id="XP_007860922.1">
    <property type="nucleotide sequence ID" value="XM_007862731.1"/>
</dbReference>
<gene>
    <name evidence="1" type="ORF">GLOTRDRAFT_68244</name>
</gene>
<dbReference type="AlphaFoldDB" id="S7S3X5"/>
<evidence type="ECO:0000313" key="1">
    <source>
        <dbReference type="EMBL" id="EPQ60529.1"/>
    </source>
</evidence>
<dbReference type="OMA" id="KGPQAWE"/>
<dbReference type="HOGENOM" id="CLU_112572_0_0_1"/>
<dbReference type="Proteomes" id="UP000030669">
    <property type="component" value="Unassembled WGS sequence"/>
</dbReference>
<dbReference type="EMBL" id="KB469296">
    <property type="protein sequence ID" value="EPQ60529.1"/>
    <property type="molecule type" value="Genomic_DNA"/>
</dbReference>
<reference evidence="1 2" key="1">
    <citation type="journal article" date="2012" name="Science">
        <title>The Paleozoic origin of enzymatic lignin decomposition reconstructed from 31 fungal genomes.</title>
        <authorList>
            <person name="Floudas D."/>
            <person name="Binder M."/>
            <person name="Riley R."/>
            <person name="Barry K."/>
            <person name="Blanchette R.A."/>
            <person name="Henrissat B."/>
            <person name="Martinez A.T."/>
            <person name="Otillar R."/>
            <person name="Spatafora J.W."/>
            <person name="Yadav J.S."/>
            <person name="Aerts A."/>
            <person name="Benoit I."/>
            <person name="Boyd A."/>
            <person name="Carlson A."/>
            <person name="Copeland A."/>
            <person name="Coutinho P.M."/>
            <person name="de Vries R.P."/>
            <person name="Ferreira P."/>
            <person name="Findley K."/>
            <person name="Foster B."/>
            <person name="Gaskell J."/>
            <person name="Glotzer D."/>
            <person name="Gorecki P."/>
            <person name="Heitman J."/>
            <person name="Hesse C."/>
            <person name="Hori C."/>
            <person name="Igarashi K."/>
            <person name="Jurgens J.A."/>
            <person name="Kallen N."/>
            <person name="Kersten P."/>
            <person name="Kohler A."/>
            <person name="Kuees U."/>
            <person name="Kumar T.K.A."/>
            <person name="Kuo A."/>
            <person name="LaButti K."/>
            <person name="Larrondo L.F."/>
            <person name="Lindquist E."/>
            <person name="Ling A."/>
            <person name="Lombard V."/>
            <person name="Lucas S."/>
            <person name="Lundell T."/>
            <person name="Martin R."/>
            <person name="McLaughlin D.J."/>
            <person name="Morgenstern I."/>
            <person name="Morin E."/>
            <person name="Murat C."/>
            <person name="Nagy L.G."/>
            <person name="Nolan M."/>
            <person name="Ohm R.A."/>
            <person name="Patyshakuliyeva A."/>
            <person name="Rokas A."/>
            <person name="Ruiz-Duenas F.J."/>
            <person name="Sabat G."/>
            <person name="Salamov A."/>
            <person name="Samejima M."/>
            <person name="Schmutz J."/>
            <person name="Slot J.C."/>
            <person name="St John F."/>
            <person name="Stenlid J."/>
            <person name="Sun H."/>
            <person name="Sun S."/>
            <person name="Syed K."/>
            <person name="Tsang A."/>
            <person name="Wiebenga A."/>
            <person name="Young D."/>
            <person name="Pisabarro A."/>
            <person name="Eastwood D.C."/>
            <person name="Martin F."/>
            <person name="Cullen D."/>
            <person name="Grigoriev I.V."/>
            <person name="Hibbett D.S."/>
        </authorList>
    </citation>
    <scope>NUCLEOTIDE SEQUENCE [LARGE SCALE GENOMIC DNA]</scope>
    <source>
        <strain evidence="1 2">ATCC 11539</strain>
    </source>
</reference>